<sequence>MAGGRGGRPLGALQSKGRRRRLGFLILIRRISTGTDRRYQSSAGYDVGFAKASSMLMVIEHKKEDAIEECENITEADLEMEKTTLEEETYNTQSEHVNDKENSPSQVRVTGIEPEQEQIDHDFDE</sequence>
<organism evidence="3 6">
    <name type="scientific">Didymodactylos carnosus</name>
    <dbReference type="NCBI Taxonomy" id="1234261"/>
    <lineage>
        <taxon>Eukaryota</taxon>
        <taxon>Metazoa</taxon>
        <taxon>Spiralia</taxon>
        <taxon>Gnathifera</taxon>
        <taxon>Rotifera</taxon>
        <taxon>Eurotatoria</taxon>
        <taxon>Bdelloidea</taxon>
        <taxon>Philodinida</taxon>
        <taxon>Philodinidae</taxon>
        <taxon>Didymodactylos</taxon>
    </lineage>
</organism>
<keyword evidence="6" id="KW-1185">Reference proteome</keyword>
<evidence type="ECO:0000313" key="4">
    <source>
        <dbReference type="EMBL" id="CAF4236912.1"/>
    </source>
</evidence>
<comment type="caution">
    <text evidence="3">The sequence shown here is derived from an EMBL/GenBank/DDBJ whole genome shotgun (WGS) entry which is preliminary data.</text>
</comment>
<dbReference type="Proteomes" id="UP000663829">
    <property type="component" value="Unassembled WGS sequence"/>
</dbReference>
<dbReference type="AlphaFoldDB" id="A0A816BPM4"/>
<accession>A0A816BPM4</accession>
<dbReference type="Proteomes" id="UP000677228">
    <property type="component" value="Unassembled WGS sequence"/>
</dbReference>
<proteinExistence type="predicted"/>
<gene>
    <name evidence="3" type="ORF">GPM918_LOCUS43306</name>
    <name evidence="2" type="ORF">OVA965_LOCUS34422</name>
    <name evidence="5" type="ORF">SRO942_LOCUS44763</name>
    <name evidence="4" type="ORF">TMI583_LOCUS35340</name>
</gene>
<reference evidence="3" key="1">
    <citation type="submission" date="2021-02" db="EMBL/GenBank/DDBJ databases">
        <authorList>
            <person name="Nowell W R."/>
        </authorList>
    </citation>
    <scope>NUCLEOTIDE SEQUENCE</scope>
</reference>
<dbReference type="EMBL" id="CAJOBA010050674">
    <property type="protein sequence ID" value="CAF4236912.1"/>
    <property type="molecule type" value="Genomic_DNA"/>
</dbReference>
<dbReference type="EMBL" id="CAJNOQ010038859">
    <property type="protein sequence ID" value="CAF1614225.1"/>
    <property type="molecule type" value="Genomic_DNA"/>
</dbReference>
<dbReference type="Proteomes" id="UP000681722">
    <property type="component" value="Unassembled WGS sequence"/>
</dbReference>
<protein>
    <submittedName>
        <fullName evidence="3">Uncharacterized protein</fullName>
    </submittedName>
</protein>
<evidence type="ECO:0000256" key="1">
    <source>
        <dbReference type="SAM" id="MobiDB-lite"/>
    </source>
</evidence>
<dbReference type="EMBL" id="CAJOBC010105740">
    <property type="protein sequence ID" value="CAF4499563.1"/>
    <property type="molecule type" value="Genomic_DNA"/>
</dbReference>
<evidence type="ECO:0000313" key="3">
    <source>
        <dbReference type="EMBL" id="CAF1614225.1"/>
    </source>
</evidence>
<dbReference type="Proteomes" id="UP000682733">
    <property type="component" value="Unassembled WGS sequence"/>
</dbReference>
<feature type="region of interest" description="Disordered" evidence="1">
    <location>
        <begin position="86"/>
        <end position="125"/>
    </location>
</feature>
<evidence type="ECO:0000313" key="6">
    <source>
        <dbReference type="Proteomes" id="UP000663829"/>
    </source>
</evidence>
<evidence type="ECO:0000313" key="2">
    <source>
        <dbReference type="EMBL" id="CAF1440534.1"/>
    </source>
</evidence>
<feature type="non-terminal residue" evidence="3">
    <location>
        <position position="1"/>
    </location>
</feature>
<name>A0A816BPM4_9BILA</name>
<dbReference type="EMBL" id="CAJNOK010028868">
    <property type="protein sequence ID" value="CAF1440534.1"/>
    <property type="molecule type" value="Genomic_DNA"/>
</dbReference>
<evidence type="ECO:0000313" key="5">
    <source>
        <dbReference type="EMBL" id="CAF4499563.1"/>
    </source>
</evidence>